<feature type="transmembrane region" description="Helical" evidence="1">
    <location>
        <begin position="231"/>
        <end position="248"/>
    </location>
</feature>
<proteinExistence type="predicted"/>
<dbReference type="EMBL" id="BAABGX010000001">
    <property type="protein sequence ID" value="GAA4300929.1"/>
    <property type="molecule type" value="Genomic_DNA"/>
</dbReference>
<reference evidence="3" key="1">
    <citation type="journal article" date="2019" name="Int. J. Syst. Evol. Microbiol.">
        <title>The Global Catalogue of Microorganisms (GCM) 10K type strain sequencing project: providing services to taxonomists for standard genome sequencing and annotation.</title>
        <authorList>
            <consortium name="The Broad Institute Genomics Platform"/>
            <consortium name="The Broad Institute Genome Sequencing Center for Infectious Disease"/>
            <person name="Wu L."/>
            <person name="Ma J."/>
        </authorList>
    </citation>
    <scope>NUCLEOTIDE SEQUENCE [LARGE SCALE GENOMIC DNA]</scope>
    <source>
        <strain evidence="3">JCM 17917</strain>
    </source>
</reference>
<keyword evidence="1" id="KW-1133">Transmembrane helix</keyword>
<dbReference type="RefSeq" id="WP_345163467.1">
    <property type="nucleotide sequence ID" value="NZ_BAABGX010000001.1"/>
</dbReference>
<feature type="transmembrane region" description="Helical" evidence="1">
    <location>
        <begin position="207"/>
        <end position="225"/>
    </location>
</feature>
<name>A0ABP8FD58_9BACT</name>
<gene>
    <name evidence="2" type="ORF">GCM10023183_11610</name>
</gene>
<dbReference type="Proteomes" id="UP001501844">
    <property type="component" value="Unassembled WGS sequence"/>
</dbReference>
<evidence type="ECO:0000256" key="1">
    <source>
        <dbReference type="SAM" id="Phobius"/>
    </source>
</evidence>
<comment type="caution">
    <text evidence="2">The sequence shown here is derived from an EMBL/GenBank/DDBJ whole genome shotgun (WGS) entry which is preliminary data.</text>
</comment>
<protein>
    <recommendedName>
        <fullName evidence="4">Transglutaminase-like superfamily protein</fullName>
    </recommendedName>
</protein>
<sequence>MPEYITIQEKVERKTYLKGKFRGKYVGILDERKSDGIHENFYDLEVLEGQITCDKKDIRKWQEGDEFHEFREVGKCLTKLPHELPCKVIEEDGTISHYKLHLQRPKLINYDLTLQQYDQEKVFGVVEGEISGFLIHYDIRDIIVEKKDEKVPSAGAQERIEGGAVFVISEREERQGDYIRKVTDFSDGTTKRGNWVKIKSEQSVISLWDIIVYILFFLFILAPFILLLVNFFWPVLIIAGLILLINFLQPIISFVGRWLIRLLCLGFVFSFIAGLISVFQEAKLPDVPQPVEDTEEVVEVQPEPVVGGDTLISHFRKWQDYDQREYSGYFKIKLSDFRNAARNRQNLPIGMYSSGEYNKIVASVSEFENQNLNLLYSFFDSLKTSHKLGDKRFAEVITSSIQDIPYALVLDQDCNSRIYDDAFITQYLSSGKECVGNIKYGLFSPSEFIGSLKGDCDTRTLLLYTILDHYGYDVAMLSSDVYRHSIIGINLPYDGVAKLINGKRFVVWETTAVGLRPGVISPEQSEMHFWSASLLSKP</sequence>
<feature type="transmembrane region" description="Helical" evidence="1">
    <location>
        <begin position="260"/>
        <end position="279"/>
    </location>
</feature>
<evidence type="ECO:0000313" key="3">
    <source>
        <dbReference type="Proteomes" id="UP001501844"/>
    </source>
</evidence>
<keyword evidence="3" id="KW-1185">Reference proteome</keyword>
<keyword evidence="1" id="KW-0812">Transmembrane</keyword>
<evidence type="ECO:0008006" key="4">
    <source>
        <dbReference type="Google" id="ProtNLM"/>
    </source>
</evidence>
<organism evidence="2 3">
    <name type="scientific">Nibribacter koreensis</name>
    <dbReference type="NCBI Taxonomy" id="1084519"/>
    <lineage>
        <taxon>Bacteria</taxon>
        <taxon>Pseudomonadati</taxon>
        <taxon>Bacteroidota</taxon>
        <taxon>Cytophagia</taxon>
        <taxon>Cytophagales</taxon>
        <taxon>Hymenobacteraceae</taxon>
        <taxon>Nibribacter</taxon>
    </lineage>
</organism>
<keyword evidence="1" id="KW-0472">Membrane</keyword>
<accession>A0ABP8FD58</accession>
<evidence type="ECO:0000313" key="2">
    <source>
        <dbReference type="EMBL" id="GAA4300929.1"/>
    </source>
</evidence>